<feature type="non-terminal residue" evidence="2">
    <location>
        <position position="1"/>
    </location>
</feature>
<keyword evidence="1" id="KW-0812">Transmembrane</keyword>
<evidence type="ECO:0000256" key="1">
    <source>
        <dbReference type="SAM" id="Phobius"/>
    </source>
</evidence>
<sequence>LNTSGNAVELALKAGTYTVNPFKDDTYTSWNAWGKTEGCDGAGTNCSKGWINNYSFTTPSGTTNIRTSDTDRFATADLALLNAVGATFTLLSDATVQFFIPDTKYGDNIGGMSLNVSAVPIPAAAFLFAPALLGFMGLRRKAQKSVA</sequence>
<accession>A0A0F9PBR4</accession>
<organism evidence="2">
    <name type="scientific">marine sediment metagenome</name>
    <dbReference type="NCBI Taxonomy" id="412755"/>
    <lineage>
        <taxon>unclassified sequences</taxon>
        <taxon>metagenomes</taxon>
        <taxon>ecological metagenomes</taxon>
    </lineage>
</organism>
<feature type="transmembrane region" description="Helical" evidence="1">
    <location>
        <begin position="120"/>
        <end position="138"/>
    </location>
</feature>
<protein>
    <recommendedName>
        <fullName evidence="3">VPLPA-CTERM sorting domain-containing protein</fullName>
    </recommendedName>
</protein>
<comment type="caution">
    <text evidence="2">The sequence shown here is derived from an EMBL/GenBank/DDBJ whole genome shotgun (WGS) entry which is preliminary data.</text>
</comment>
<dbReference type="AlphaFoldDB" id="A0A0F9PBR4"/>
<proteinExistence type="predicted"/>
<feature type="transmembrane region" description="Helical" evidence="1">
    <location>
        <begin position="78"/>
        <end position="100"/>
    </location>
</feature>
<name>A0A0F9PBR4_9ZZZZ</name>
<evidence type="ECO:0000313" key="2">
    <source>
        <dbReference type="EMBL" id="KKN29260.1"/>
    </source>
</evidence>
<reference evidence="2" key="1">
    <citation type="journal article" date="2015" name="Nature">
        <title>Complex archaea that bridge the gap between prokaryotes and eukaryotes.</title>
        <authorList>
            <person name="Spang A."/>
            <person name="Saw J.H."/>
            <person name="Jorgensen S.L."/>
            <person name="Zaremba-Niedzwiedzka K."/>
            <person name="Martijn J."/>
            <person name="Lind A.E."/>
            <person name="van Eijk R."/>
            <person name="Schleper C."/>
            <person name="Guy L."/>
            <person name="Ettema T.J."/>
        </authorList>
    </citation>
    <scope>NUCLEOTIDE SEQUENCE</scope>
</reference>
<dbReference type="EMBL" id="LAZR01002499">
    <property type="protein sequence ID" value="KKN29260.1"/>
    <property type="molecule type" value="Genomic_DNA"/>
</dbReference>
<keyword evidence="1" id="KW-0472">Membrane</keyword>
<keyword evidence="1" id="KW-1133">Transmembrane helix</keyword>
<evidence type="ECO:0008006" key="3">
    <source>
        <dbReference type="Google" id="ProtNLM"/>
    </source>
</evidence>
<gene>
    <name evidence="2" type="ORF">LCGC14_0846030</name>
</gene>